<evidence type="ECO:0000256" key="3">
    <source>
        <dbReference type="SAM" id="SignalP"/>
    </source>
</evidence>
<dbReference type="SUPFAM" id="SSF57567">
    <property type="entry name" value="Serine protease inhibitors"/>
    <property type="match status" value="1"/>
</dbReference>
<feature type="signal peptide" evidence="3">
    <location>
        <begin position="1"/>
        <end position="42"/>
    </location>
</feature>
<dbReference type="EnsemblMetazoa" id="AFAF015281-RA">
    <property type="protein sequence ID" value="AFAF015281-PA"/>
    <property type="gene ID" value="AFAF015281"/>
</dbReference>
<reference evidence="5" key="2">
    <citation type="submission" date="2020-05" db="UniProtKB">
        <authorList>
            <consortium name="EnsemblMetazoa"/>
        </authorList>
    </citation>
    <scope>IDENTIFICATION</scope>
    <source>
        <strain evidence="5">FAR1</strain>
    </source>
</reference>
<evidence type="ECO:0000313" key="5">
    <source>
        <dbReference type="EnsemblMetazoa" id="AFAF015281-PA"/>
    </source>
</evidence>
<dbReference type="Gene3D" id="2.10.25.10">
    <property type="entry name" value="Laminin"/>
    <property type="match status" value="1"/>
</dbReference>
<keyword evidence="2" id="KW-1015">Disulfide bond</keyword>
<dbReference type="AlphaFoldDB" id="A0A182QR91"/>
<dbReference type="VEuPathDB" id="VectorBase:AFAF015281"/>
<name>A0A182QR91_9DIPT</name>
<dbReference type="GO" id="GO:0030414">
    <property type="term" value="F:peptidase inhibitor activity"/>
    <property type="evidence" value="ECO:0007669"/>
    <property type="project" value="UniProtKB-KW"/>
</dbReference>
<evidence type="ECO:0000259" key="4">
    <source>
        <dbReference type="Pfam" id="PF01826"/>
    </source>
</evidence>
<dbReference type="InterPro" id="IPR002919">
    <property type="entry name" value="TIL_dom"/>
</dbReference>
<sequence length="105" mass="11293">MLARKTNITIASTVNLIGTFNTMKFAQALLAVLMLAVVSVHSAPQECGPNEVFNECGSACEPSCEEKPEICTFNCVIGCFCHDGYIRETAGGACIPSNECPKKRF</sequence>
<keyword evidence="1" id="KW-0646">Protease inhibitor</keyword>
<dbReference type="CDD" id="cd19941">
    <property type="entry name" value="TIL"/>
    <property type="match status" value="1"/>
</dbReference>
<dbReference type="Pfam" id="PF01826">
    <property type="entry name" value="TIL"/>
    <property type="match status" value="1"/>
</dbReference>
<organism evidence="5 6">
    <name type="scientific">Anopheles farauti</name>
    <dbReference type="NCBI Taxonomy" id="69004"/>
    <lineage>
        <taxon>Eukaryota</taxon>
        <taxon>Metazoa</taxon>
        <taxon>Ecdysozoa</taxon>
        <taxon>Arthropoda</taxon>
        <taxon>Hexapoda</taxon>
        <taxon>Insecta</taxon>
        <taxon>Pterygota</taxon>
        <taxon>Neoptera</taxon>
        <taxon>Endopterygota</taxon>
        <taxon>Diptera</taxon>
        <taxon>Nematocera</taxon>
        <taxon>Culicoidea</taxon>
        <taxon>Culicidae</taxon>
        <taxon>Anophelinae</taxon>
        <taxon>Anopheles</taxon>
    </lineage>
</organism>
<dbReference type="PANTHER" id="PTHR23259:SF82">
    <property type="entry name" value="SERINE PROTEASE INHIBITOR 1 PROTEIN"/>
    <property type="match status" value="1"/>
</dbReference>
<dbReference type="EMBL" id="AXCN02000421">
    <property type="status" value="NOT_ANNOTATED_CDS"/>
    <property type="molecule type" value="Genomic_DNA"/>
</dbReference>
<evidence type="ECO:0000256" key="1">
    <source>
        <dbReference type="ARBA" id="ARBA00022690"/>
    </source>
</evidence>
<dbReference type="STRING" id="69004.A0A182QR91"/>
<evidence type="ECO:0000313" key="6">
    <source>
        <dbReference type="Proteomes" id="UP000075886"/>
    </source>
</evidence>
<reference evidence="6" key="1">
    <citation type="submission" date="2014-01" db="EMBL/GenBank/DDBJ databases">
        <title>The Genome Sequence of Anopheles farauti FAR1 (V2).</title>
        <authorList>
            <consortium name="The Broad Institute Genomics Platform"/>
            <person name="Neafsey D.E."/>
            <person name="Besansky N."/>
            <person name="Howell P."/>
            <person name="Walton C."/>
            <person name="Young S.K."/>
            <person name="Zeng Q."/>
            <person name="Gargeya S."/>
            <person name="Fitzgerald M."/>
            <person name="Haas B."/>
            <person name="Abouelleil A."/>
            <person name="Allen A.W."/>
            <person name="Alvarado L."/>
            <person name="Arachchi H.M."/>
            <person name="Berlin A.M."/>
            <person name="Chapman S.B."/>
            <person name="Gainer-Dewar J."/>
            <person name="Goldberg J."/>
            <person name="Griggs A."/>
            <person name="Gujja S."/>
            <person name="Hansen M."/>
            <person name="Howarth C."/>
            <person name="Imamovic A."/>
            <person name="Ireland A."/>
            <person name="Larimer J."/>
            <person name="McCowan C."/>
            <person name="Murphy C."/>
            <person name="Pearson M."/>
            <person name="Poon T.W."/>
            <person name="Priest M."/>
            <person name="Roberts A."/>
            <person name="Saif S."/>
            <person name="Shea T."/>
            <person name="Sisk P."/>
            <person name="Sykes S."/>
            <person name="Wortman J."/>
            <person name="Nusbaum C."/>
            <person name="Birren B."/>
        </authorList>
    </citation>
    <scope>NUCLEOTIDE SEQUENCE [LARGE SCALE GENOMIC DNA]</scope>
    <source>
        <strain evidence="6">FAR1</strain>
    </source>
</reference>
<dbReference type="PANTHER" id="PTHR23259">
    <property type="entry name" value="RIDDLE"/>
    <property type="match status" value="1"/>
</dbReference>
<protein>
    <recommendedName>
        <fullName evidence="4">TIL domain-containing protein</fullName>
    </recommendedName>
</protein>
<evidence type="ECO:0000256" key="2">
    <source>
        <dbReference type="ARBA" id="ARBA00023157"/>
    </source>
</evidence>
<accession>A0A182QR91</accession>
<proteinExistence type="predicted"/>
<feature type="domain" description="TIL" evidence="4">
    <location>
        <begin position="47"/>
        <end position="100"/>
    </location>
</feature>
<keyword evidence="6" id="KW-1185">Reference proteome</keyword>
<feature type="chain" id="PRO_5045900018" description="TIL domain-containing protein" evidence="3">
    <location>
        <begin position="43"/>
        <end position="105"/>
    </location>
</feature>
<dbReference type="Proteomes" id="UP000075886">
    <property type="component" value="Unassembled WGS sequence"/>
</dbReference>
<dbReference type="InterPro" id="IPR036084">
    <property type="entry name" value="Ser_inhib-like_sf"/>
</dbReference>
<dbReference type="InterPro" id="IPR051368">
    <property type="entry name" value="SerProtInhib-TIL_Domain"/>
</dbReference>
<keyword evidence="3" id="KW-0732">Signal</keyword>